<dbReference type="OMA" id="MHERYIR"/>
<keyword evidence="1" id="KW-0812">Transmembrane</keyword>
<organism evidence="3 4">
    <name type="scientific">Caenorhabditis briggsae</name>
    <dbReference type="NCBI Taxonomy" id="6238"/>
    <lineage>
        <taxon>Eukaryota</taxon>
        <taxon>Metazoa</taxon>
        <taxon>Ecdysozoa</taxon>
        <taxon>Nematoda</taxon>
        <taxon>Chromadorea</taxon>
        <taxon>Rhabditida</taxon>
        <taxon>Rhabditina</taxon>
        <taxon>Rhabditomorpha</taxon>
        <taxon>Rhabditoidea</taxon>
        <taxon>Rhabditidae</taxon>
        <taxon>Peloderinae</taxon>
        <taxon>Caenorhabditis</taxon>
    </lineage>
</organism>
<dbReference type="GeneID" id="8582256"/>
<keyword evidence="4" id="KW-1185">Reference proteome</keyword>
<dbReference type="KEGG" id="cbr:CBG_12785"/>
<evidence type="ECO:0000256" key="2">
    <source>
        <dbReference type="SAM" id="MobiDB-lite"/>
    </source>
</evidence>
<feature type="region of interest" description="Disordered" evidence="2">
    <location>
        <begin position="486"/>
        <end position="534"/>
    </location>
</feature>
<dbReference type="eggNOG" id="KOG3604">
    <property type="taxonomic scope" value="Eukaryota"/>
</dbReference>
<dbReference type="WormBase" id="CBG12785a">
    <property type="protein sequence ID" value="CBP41177"/>
    <property type="gene ID" value="WBGene00033677"/>
</dbReference>
<name>A8XGK1_CAEBR</name>
<evidence type="ECO:0000256" key="1">
    <source>
        <dbReference type="RuleBase" id="RU367089"/>
    </source>
</evidence>
<dbReference type="EMBL" id="HE600940">
    <property type="protein sequence ID" value="CAP31707.1"/>
    <property type="molecule type" value="Genomic_DNA"/>
</dbReference>
<evidence type="ECO:0000313" key="3">
    <source>
        <dbReference type="EMBL" id="CAP31707.1"/>
    </source>
</evidence>
<dbReference type="HOGENOM" id="CLU_514119_0_0_1"/>
<protein>
    <recommendedName>
        <fullName evidence="1">Pecanex-like protein</fullName>
    </recommendedName>
</protein>
<dbReference type="RefSeq" id="XP_002640260.1">
    <property type="nucleotide sequence ID" value="XM_002640214.1"/>
</dbReference>
<dbReference type="PANTHER" id="PTHR12372:SF7">
    <property type="entry name" value="PROTEIN PECANEX"/>
    <property type="match status" value="1"/>
</dbReference>
<evidence type="ECO:0000313" key="5">
    <source>
        <dbReference type="WormBase" id="CBG12785a"/>
    </source>
</evidence>
<proteinExistence type="inferred from homology"/>
<accession>A8XGK1</accession>
<dbReference type="GO" id="GO:0016020">
    <property type="term" value="C:membrane"/>
    <property type="evidence" value="ECO:0007669"/>
    <property type="project" value="UniProtKB-SubCell"/>
</dbReference>
<feature type="compositionally biased region" description="Basic and acidic residues" evidence="2">
    <location>
        <begin position="328"/>
        <end position="352"/>
    </location>
</feature>
<feature type="compositionally biased region" description="Basic residues" evidence="2">
    <location>
        <begin position="384"/>
        <end position="403"/>
    </location>
</feature>
<gene>
    <name evidence="3 5" type="ORF">CBG12785</name>
    <name evidence="3" type="ORF">CBG_12785</name>
</gene>
<comment type="subcellular location">
    <subcellularLocation>
        <location evidence="1">Membrane</location>
        <topology evidence="1">Multi-pass membrane protein</topology>
    </subcellularLocation>
</comment>
<feature type="region of interest" description="Disordered" evidence="2">
    <location>
        <begin position="253"/>
        <end position="432"/>
    </location>
</feature>
<feature type="transmembrane region" description="Helical" evidence="1">
    <location>
        <begin position="36"/>
        <end position="54"/>
    </location>
</feature>
<comment type="caution">
    <text evidence="1">Lacks conserved residue(s) required for the propagation of feature annotation.</text>
</comment>
<dbReference type="InterPro" id="IPR039797">
    <property type="entry name" value="Pecanex"/>
</dbReference>
<keyword evidence="1" id="KW-1133">Transmembrane helix</keyword>
<feature type="compositionally biased region" description="Low complexity" evidence="2">
    <location>
        <begin position="372"/>
        <end position="383"/>
    </location>
</feature>
<sequence>MSVGTHIAEVIRQGIWASLTGGWYYEPGFSIFCNTLHLYVWFVLIILPLVLGIVTTNGVSLVFAAAYTAFIAFFFTVIKSAVAYLHLIFDTTDPVVVTRPLSDSVEDVFREVSEPPPLHDVEMIELRDMGYNLRGSERALDPRRETSVREEIAANMARIRRNQEICDYVASGAASRENQATSAPHGPTTSKFWDFGEQTFNFLLFSFFSCPLDLISKIIQKSHIPVASDTTIIQNLHPNAIAHVKNILNTIEDESTETESEPTSTNRQAIEINKNPYTKVRSRSTSPPTVVATPKRKRSMPSSLRKRLEAQVDEEEEDKKPSTSSGKQMHERYIRIIREMKEQSEREKKEKEELEEEEEEEEDEGEIDYNQPSTSSTVPSSSRRPSRRRSSTGATNRKRKYSRRAGSPAVFAGTLIKKDSHESSRSMPTSVGWTPVVVSLGDVDRPTTSRYSADDADNGADIRGEITKFLEDLIDKHPETLDAIENVRMSRLGRGRPSSESHESAPIIELASSSQPSTSAGPSTSTAHQSGRVTHGIFAVPHVLRNAA</sequence>
<dbReference type="AlphaFoldDB" id="A8XGK1"/>
<dbReference type="CTD" id="8582256"/>
<keyword evidence="1" id="KW-0472">Membrane</keyword>
<comment type="similarity">
    <text evidence="1">Belongs to the pecanex family.</text>
</comment>
<dbReference type="Proteomes" id="UP000008549">
    <property type="component" value="Unassembled WGS sequence"/>
</dbReference>
<feature type="compositionally biased region" description="Low complexity" evidence="2">
    <location>
        <begin position="511"/>
        <end position="527"/>
    </location>
</feature>
<evidence type="ECO:0000313" key="4">
    <source>
        <dbReference type="Proteomes" id="UP000008549"/>
    </source>
</evidence>
<feature type="transmembrane region" description="Helical" evidence="1">
    <location>
        <begin position="61"/>
        <end position="89"/>
    </location>
</feature>
<reference evidence="3 4" key="1">
    <citation type="journal article" date="2003" name="PLoS Biol.">
        <title>The genome sequence of Caenorhabditis briggsae: a platform for comparative genomics.</title>
        <authorList>
            <person name="Stein L.D."/>
            <person name="Bao Z."/>
            <person name="Blasiar D."/>
            <person name="Blumenthal T."/>
            <person name="Brent M.R."/>
            <person name="Chen N."/>
            <person name="Chinwalla A."/>
            <person name="Clarke L."/>
            <person name="Clee C."/>
            <person name="Coghlan A."/>
            <person name="Coulson A."/>
            <person name="D'Eustachio P."/>
            <person name="Fitch D.H."/>
            <person name="Fulton L.A."/>
            <person name="Fulton R.E."/>
            <person name="Griffiths-Jones S."/>
            <person name="Harris T.W."/>
            <person name="Hillier L.W."/>
            <person name="Kamath R."/>
            <person name="Kuwabara P.E."/>
            <person name="Mardis E.R."/>
            <person name="Marra M.A."/>
            <person name="Miner T.L."/>
            <person name="Minx P."/>
            <person name="Mullikin J.C."/>
            <person name="Plumb R.W."/>
            <person name="Rogers J."/>
            <person name="Schein J.E."/>
            <person name="Sohrmann M."/>
            <person name="Spieth J."/>
            <person name="Stajich J.E."/>
            <person name="Wei C."/>
            <person name="Willey D."/>
            <person name="Wilson R.K."/>
            <person name="Durbin R."/>
            <person name="Waterston R.H."/>
        </authorList>
    </citation>
    <scope>NUCLEOTIDE SEQUENCE [LARGE SCALE GENOMIC DNA]</scope>
    <source>
        <strain evidence="3 4">AF16</strain>
    </source>
</reference>
<dbReference type="InParanoid" id="A8XGK1"/>
<dbReference type="PANTHER" id="PTHR12372">
    <property type="entry name" value="PECANEX"/>
    <property type="match status" value="1"/>
</dbReference>
<reference evidence="3 4" key="2">
    <citation type="journal article" date="2011" name="PLoS Genet.">
        <title>Caenorhabditis briggsae recombinant inbred line genotypes reveal inter-strain incompatibility and the evolution of recombination.</title>
        <authorList>
            <person name="Ross J.A."/>
            <person name="Koboldt D.C."/>
            <person name="Staisch J.E."/>
            <person name="Chamberlin H.M."/>
            <person name="Gupta B.P."/>
            <person name="Miller R.D."/>
            <person name="Baird S.E."/>
            <person name="Haag E.S."/>
        </authorList>
    </citation>
    <scope>NUCLEOTIDE SEQUENCE [LARGE SCALE GENOMIC DNA]</scope>
    <source>
        <strain evidence="3 4">AF16</strain>
    </source>
</reference>
<feature type="compositionally biased region" description="Acidic residues" evidence="2">
    <location>
        <begin position="353"/>
        <end position="367"/>
    </location>
</feature>